<reference evidence="1" key="1">
    <citation type="submission" date="2020-11" db="EMBL/GenBank/DDBJ databases">
        <authorList>
            <person name="Whitehead M."/>
        </authorList>
    </citation>
    <scope>NUCLEOTIDE SEQUENCE</scope>
    <source>
        <strain evidence="1">EGII</strain>
    </source>
</reference>
<keyword evidence="2" id="KW-1185">Reference proteome</keyword>
<sequence length="105" mass="11680">MLKIQYTFAVHVCTFVCNSLFFILPKPSKEPPKANCYCTFPHPLTNRPLSVRFVGARLDGITPNEGQIRQLSIIPMAWSGIGRCSTTLSNVASAKQMNRGRSTCF</sequence>
<organism evidence="1 2">
    <name type="scientific">Ceratitis capitata</name>
    <name type="common">Mediterranean fruit fly</name>
    <name type="synonym">Tephritis capitata</name>
    <dbReference type="NCBI Taxonomy" id="7213"/>
    <lineage>
        <taxon>Eukaryota</taxon>
        <taxon>Metazoa</taxon>
        <taxon>Ecdysozoa</taxon>
        <taxon>Arthropoda</taxon>
        <taxon>Hexapoda</taxon>
        <taxon>Insecta</taxon>
        <taxon>Pterygota</taxon>
        <taxon>Neoptera</taxon>
        <taxon>Endopterygota</taxon>
        <taxon>Diptera</taxon>
        <taxon>Brachycera</taxon>
        <taxon>Muscomorpha</taxon>
        <taxon>Tephritoidea</taxon>
        <taxon>Tephritidae</taxon>
        <taxon>Ceratitis</taxon>
        <taxon>Ceratitis</taxon>
    </lineage>
</organism>
<comment type="caution">
    <text evidence="1">The sequence shown here is derived from an EMBL/GenBank/DDBJ whole genome shotgun (WGS) entry which is preliminary data.</text>
</comment>
<protein>
    <submittedName>
        <fullName evidence="1">(Mediterranean fruit fly) hypothetical protein</fullName>
    </submittedName>
</protein>
<evidence type="ECO:0000313" key="1">
    <source>
        <dbReference type="EMBL" id="CAD7002461.1"/>
    </source>
</evidence>
<evidence type="ECO:0000313" key="2">
    <source>
        <dbReference type="Proteomes" id="UP000606786"/>
    </source>
</evidence>
<name>A0A811UUU2_CERCA</name>
<dbReference type="Proteomes" id="UP000606786">
    <property type="component" value="Unassembled WGS sequence"/>
</dbReference>
<gene>
    <name evidence="1" type="ORF">CCAP1982_LOCUS10950</name>
</gene>
<proteinExistence type="predicted"/>
<dbReference type="AlphaFoldDB" id="A0A811UUU2"/>
<dbReference type="EMBL" id="CAJHJT010000034">
    <property type="protein sequence ID" value="CAD7002461.1"/>
    <property type="molecule type" value="Genomic_DNA"/>
</dbReference>
<accession>A0A811UUU2</accession>